<evidence type="ECO:0000313" key="9">
    <source>
        <dbReference type="EMBL" id="MFD2658916.1"/>
    </source>
</evidence>
<dbReference type="InterPro" id="IPR016195">
    <property type="entry name" value="Pol/histidinol_Pase-like"/>
</dbReference>
<dbReference type="SMART" id="SM00481">
    <property type="entry name" value="POLIIIAc"/>
    <property type="match status" value="1"/>
</dbReference>
<gene>
    <name evidence="9" type="ORF">ACFSW5_01405</name>
</gene>
<dbReference type="InterPro" id="IPR041931">
    <property type="entry name" value="DNA_pol3_alpha_thumb_dom"/>
</dbReference>
<name>A0ABW5QRI3_9BACL</name>
<dbReference type="NCBIfam" id="NF005298">
    <property type="entry name" value="PRK06826.1"/>
    <property type="match status" value="1"/>
</dbReference>
<dbReference type="NCBIfam" id="TIGR00594">
    <property type="entry name" value="polc"/>
    <property type="match status" value="1"/>
</dbReference>
<dbReference type="Pfam" id="PF14579">
    <property type="entry name" value="HHH_6"/>
    <property type="match status" value="1"/>
</dbReference>
<dbReference type="CDD" id="cd12113">
    <property type="entry name" value="PHP_PolIIIA_DnaE3"/>
    <property type="match status" value="1"/>
</dbReference>
<keyword evidence="4" id="KW-0235">DNA replication</keyword>
<evidence type="ECO:0000256" key="2">
    <source>
        <dbReference type="ARBA" id="ARBA00022679"/>
    </source>
</evidence>
<evidence type="ECO:0000256" key="3">
    <source>
        <dbReference type="ARBA" id="ARBA00022695"/>
    </source>
</evidence>
<dbReference type="Pfam" id="PF02811">
    <property type="entry name" value="PHP"/>
    <property type="match status" value="1"/>
</dbReference>
<evidence type="ECO:0000256" key="6">
    <source>
        <dbReference type="ARBA" id="ARBA00049244"/>
    </source>
</evidence>
<feature type="compositionally biased region" description="Basic and acidic residues" evidence="7">
    <location>
        <begin position="1126"/>
        <end position="1141"/>
    </location>
</feature>
<dbReference type="Pfam" id="PF17657">
    <property type="entry name" value="DNA_pol3_finger"/>
    <property type="match status" value="1"/>
</dbReference>
<dbReference type="Pfam" id="PF07733">
    <property type="entry name" value="DNA_pol3_alpha"/>
    <property type="match status" value="1"/>
</dbReference>
<accession>A0ABW5QRI3</accession>
<dbReference type="EC" id="2.7.7.7" evidence="1"/>
<dbReference type="NCBIfam" id="NF004226">
    <property type="entry name" value="PRK05673.1"/>
    <property type="match status" value="1"/>
</dbReference>
<feature type="region of interest" description="Disordered" evidence="7">
    <location>
        <begin position="1083"/>
        <end position="1161"/>
    </location>
</feature>
<dbReference type="EMBL" id="JBHUMY010000001">
    <property type="protein sequence ID" value="MFD2658916.1"/>
    <property type="molecule type" value="Genomic_DNA"/>
</dbReference>
<dbReference type="InterPro" id="IPR003141">
    <property type="entry name" value="Pol/His_phosphatase_N"/>
</dbReference>
<dbReference type="InterPro" id="IPR004013">
    <property type="entry name" value="PHP_dom"/>
</dbReference>
<dbReference type="Proteomes" id="UP001597493">
    <property type="component" value="Unassembled WGS sequence"/>
</dbReference>
<evidence type="ECO:0000313" key="10">
    <source>
        <dbReference type="Proteomes" id="UP001597493"/>
    </source>
</evidence>
<keyword evidence="5" id="KW-0239">DNA-directed DNA polymerase</keyword>
<evidence type="ECO:0000259" key="8">
    <source>
        <dbReference type="SMART" id="SM00481"/>
    </source>
</evidence>
<dbReference type="InterPro" id="IPR040982">
    <property type="entry name" value="DNA_pol3_finger"/>
</dbReference>
<comment type="catalytic activity">
    <reaction evidence="6">
        <text>DNA(n) + a 2'-deoxyribonucleoside 5'-triphosphate = DNA(n+1) + diphosphate</text>
        <dbReference type="Rhea" id="RHEA:22508"/>
        <dbReference type="Rhea" id="RHEA-COMP:17339"/>
        <dbReference type="Rhea" id="RHEA-COMP:17340"/>
        <dbReference type="ChEBI" id="CHEBI:33019"/>
        <dbReference type="ChEBI" id="CHEBI:61560"/>
        <dbReference type="ChEBI" id="CHEBI:173112"/>
        <dbReference type="EC" id="2.7.7.7"/>
    </reaction>
</comment>
<organism evidence="9 10">
    <name type="scientific">Paenibacillus thailandensis</name>
    <dbReference type="NCBI Taxonomy" id="393250"/>
    <lineage>
        <taxon>Bacteria</taxon>
        <taxon>Bacillati</taxon>
        <taxon>Bacillota</taxon>
        <taxon>Bacilli</taxon>
        <taxon>Bacillales</taxon>
        <taxon>Paenibacillaceae</taxon>
        <taxon>Paenibacillus</taxon>
    </lineage>
</organism>
<evidence type="ECO:0000256" key="1">
    <source>
        <dbReference type="ARBA" id="ARBA00012417"/>
    </source>
</evidence>
<dbReference type="InterPro" id="IPR011708">
    <property type="entry name" value="DNA_pol3_alpha_NTPase_dom"/>
</dbReference>
<dbReference type="Gene3D" id="1.10.150.870">
    <property type="match status" value="1"/>
</dbReference>
<feature type="compositionally biased region" description="Low complexity" evidence="7">
    <location>
        <begin position="1087"/>
        <end position="1114"/>
    </location>
</feature>
<evidence type="ECO:0000256" key="5">
    <source>
        <dbReference type="ARBA" id="ARBA00022932"/>
    </source>
</evidence>
<dbReference type="CDD" id="cd04485">
    <property type="entry name" value="DnaE_OBF"/>
    <property type="match status" value="1"/>
</dbReference>
<protein>
    <recommendedName>
        <fullName evidence="1">DNA-directed DNA polymerase</fullName>
        <ecNumber evidence="1">2.7.7.7</ecNumber>
    </recommendedName>
</protein>
<feature type="domain" description="Polymerase/histidinol phosphatase N-terminal" evidence="8">
    <location>
        <begin position="9"/>
        <end position="76"/>
    </location>
</feature>
<evidence type="ECO:0000256" key="7">
    <source>
        <dbReference type="SAM" id="MobiDB-lite"/>
    </source>
</evidence>
<dbReference type="InterPro" id="IPR029460">
    <property type="entry name" value="DNAPol_HHH"/>
</dbReference>
<reference evidence="10" key="1">
    <citation type="journal article" date="2019" name="Int. J. Syst. Evol. Microbiol.">
        <title>The Global Catalogue of Microorganisms (GCM) 10K type strain sequencing project: providing services to taxonomists for standard genome sequencing and annotation.</title>
        <authorList>
            <consortium name="The Broad Institute Genomics Platform"/>
            <consortium name="The Broad Institute Genome Sequencing Center for Infectious Disease"/>
            <person name="Wu L."/>
            <person name="Ma J."/>
        </authorList>
    </citation>
    <scope>NUCLEOTIDE SEQUENCE [LARGE SCALE GENOMIC DNA]</scope>
    <source>
        <strain evidence="10">TISTR 1827</strain>
    </source>
</reference>
<sequence length="1236" mass="137077">MSNIGSAFVHLHVHSEYSLLDGAARIRDLAAGAAELGMKALALTDHGVMYGAIPFYRACQEHGIKPIIGCEMYMTAGSRLDKANRKEQPIYHLILLAKNMTGYRNLMKLNSIAHLEGFHYKPRIDMEALAAHAEGIVALSSCLKGEVPQLLLHDREDEAREAARRYKRIFGDDYYLELQDHGMLEQKKVAGALVKLAREIGIKLVATNDVHYLRREDAAVQDVLLCIGTGKTVDDESRMKMQTDQLYLKSGEEMAALFRHVPEAIAHTAEIADKCRLELEFGRAALPVFRPVPAGMSSAEYLAELCRGGLEARYGGSAEWAAGSAFRREAEERLAYELSVIENMGFSDYFLIVWDFIRFAHERGIRTGPGRGSSAGSLVAYTLNITDVDPLKYKLLFERFLNPERVTMPDIDIDFNDERRDEVIAYVSAKYGEEHVAQIITFGTMAAKAALRDVGRAMNVPYAEVDRAAKLIPNQLHITLEEALRQSPELRDACSRQPKTDAMVKMALKVEGMPRHASTHAAGVVISREPLTNYVPLQSGGESSALTQYSMEHLEAIGLLKMDFLGLRTLSILERTLRWVQELYGETIDFRSVPDDDPLTYDMLGRGETTGIFQLESAGMRRVLRDLKPSNFEDIVSVLALYRPGPMEFIPKFIQSKHGLAPVEYPHPSLEPILSDTYGIIVYQEQIMQIASRMAGFSLGEADLLRRAVSKKKREVLDQERAHFAAGSVRQGFTEEEANRVYDMIVRFADYGFPRAHAAAYAVLAFQTAWLKAHYPIPFMASMLASVTGNQRKTAEYVEECRRMGIGVLPPDVNESGVTFTPVEGAVRFGLASVKNVGTQAIEALQRERAERPYASLLDLCRRVDLRVVNKRVLESLVQAGACDSLPGHRAQLLAGLEETVETAAKWRKEREELQIELFGFDEVQNWEVELPDIQPFTPAQQLELERELLGLYLSGHPLDDAERSLEPLGLDRLVELADAPDGYGAVAGVMIASVKPFTNKKGNAMGFIEAEDRVMRVEGVVFPGVWKRIGSLLQKGALVLLYGTVQQQDDDYKLIVEDAVPFADLHGEALAQQARRLLRQAKLRGSRPQAASAQHPAQPSRAAGAPASQASPGRDGGPRPQPRPELAREAPVARERERAGEAPSAQTGRSAPPAGPVQRKQQRLYIKITAEREQPAVLARLKELLASHAGPLVTVLFYERGQKTVALSDGYRVKPSVELIREIEKLFGGGTAVVK</sequence>
<dbReference type="PANTHER" id="PTHR32294">
    <property type="entry name" value="DNA POLYMERASE III SUBUNIT ALPHA"/>
    <property type="match status" value="1"/>
</dbReference>
<dbReference type="SUPFAM" id="SSF89550">
    <property type="entry name" value="PHP domain-like"/>
    <property type="match status" value="1"/>
</dbReference>
<keyword evidence="10" id="KW-1185">Reference proteome</keyword>
<proteinExistence type="predicted"/>
<dbReference type="GO" id="GO:0003887">
    <property type="term" value="F:DNA-directed DNA polymerase activity"/>
    <property type="evidence" value="ECO:0007669"/>
    <property type="project" value="UniProtKB-EC"/>
</dbReference>
<dbReference type="RefSeq" id="WP_379268920.1">
    <property type="nucleotide sequence ID" value="NZ_JBHUGT010000050.1"/>
</dbReference>
<dbReference type="Gene3D" id="1.10.10.1600">
    <property type="entry name" value="Bacterial DNA polymerase III alpha subunit, thumb domain"/>
    <property type="match status" value="1"/>
</dbReference>
<dbReference type="PANTHER" id="PTHR32294:SF0">
    <property type="entry name" value="DNA POLYMERASE III SUBUNIT ALPHA"/>
    <property type="match status" value="1"/>
</dbReference>
<dbReference type="InterPro" id="IPR004805">
    <property type="entry name" value="DnaE2/DnaE/PolC"/>
</dbReference>
<keyword evidence="3 9" id="KW-0548">Nucleotidyltransferase</keyword>
<dbReference type="Gene3D" id="3.20.20.140">
    <property type="entry name" value="Metal-dependent hydrolases"/>
    <property type="match status" value="1"/>
</dbReference>
<comment type="caution">
    <text evidence="9">The sequence shown here is derived from an EMBL/GenBank/DDBJ whole genome shotgun (WGS) entry which is preliminary data.</text>
</comment>
<keyword evidence="2 9" id="KW-0808">Transferase</keyword>
<evidence type="ECO:0000256" key="4">
    <source>
        <dbReference type="ARBA" id="ARBA00022705"/>
    </source>
</evidence>